<dbReference type="Pfam" id="PF00582">
    <property type="entry name" value="Usp"/>
    <property type="match status" value="2"/>
</dbReference>
<dbReference type="AlphaFoldDB" id="A0A8J8AZ81"/>
<reference evidence="3" key="2">
    <citation type="submission" date="2021-04" db="EMBL/GenBank/DDBJ databases">
        <authorList>
            <person name="Karlyshev A.V."/>
        </authorList>
    </citation>
    <scope>NUCLEOTIDE SEQUENCE</scope>
    <source>
        <strain evidence="3">LMG 29479</strain>
    </source>
</reference>
<dbReference type="RefSeq" id="WP_211927377.1">
    <property type="nucleotide sequence ID" value="NZ_JAGQFT020000001.1"/>
</dbReference>
<evidence type="ECO:0000313" key="3">
    <source>
        <dbReference type="EMBL" id="MBR0563469.1"/>
    </source>
</evidence>
<dbReference type="PANTHER" id="PTHR46268:SF15">
    <property type="entry name" value="UNIVERSAL STRESS PROTEIN HP_0031"/>
    <property type="match status" value="1"/>
</dbReference>
<protein>
    <submittedName>
        <fullName evidence="3">Universal stress protein</fullName>
    </submittedName>
</protein>
<dbReference type="EMBL" id="JAGQFT020000001">
    <property type="protein sequence ID" value="MBS7455574.1"/>
    <property type="molecule type" value="Genomic_DNA"/>
</dbReference>
<keyword evidence="5" id="KW-1185">Reference proteome</keyword>
<dbReference type="CDD" id="cd00293">
    <property type="entry name" value="USP-like"/>
    <property type="match status" value="1"/>
</dbReference>
<feature type="domain" description="UspA" evidence="2">
    <location>
        <begin position="152"/>
        <end position="275"/>
    </location>
</feature>
<evidence type="ECO:0000313" key="5">
    <source>
        <dbReference type="Proteomes" id="UP000675747"/>
    </source>
</evidence>
<evidence type="ECO:0000256" key="1">
    <source>
        <dbReference type="ARBA" id="ARBA00008791"/>
    </source>
</evidence>
<evidence type="ECO:0000313" key="4">
    <source>
        <dbReference type="EMBL" id="MBS7455574.1"/>
    </source>
</evidence>
<reference evidence="4 5" key="1">
    <citation type="journal article" date="2021" name="Microbiol. Resour. Announc.">
        <title>Draft Genome Sequence of Coralloluteibacterium stylophorae LMG 29479T.</title>
        <authorList>
            <person name="Karlyshev A.V."/>
            <person name="Kudryashova E.B."/>
            <person name="Ariskina E.V."/>
            <person name="Conroy A.P."/>
            <person name="Abidueva E.Y."/>
        </authorList>
    </citation>
    <scope>NUCLEOTIDE SEQUENCE [LARGE SCALE GENOMIC DNA]</scope>
    <source>
        <strain evidence="4 5">LMG 29479</strain>
    </source>
</reference>
<dbReference type="InterPro" id="IPR006015">
    <property type="entry name" value="Universal_stress_UspA"/>
</dbReference>
<dbReference type="InterPro" id="IPR006016">
    <property type="entry name" value="UspA"/>
</dbReference>
<dbReference type="PRINTS" id="PR01438">
    <property type="entry name" value="UNVRSLSTRESS"/>
</dbReference>
<comment type="similarity">
    <text evidence="1">Belongs to the universal stress protein A family.</text>
</comment>
<proteinExistence type="inferred from homology"/>
<name>A0A8J8AZ81_9GAMM</name>
<organism evidence="3">
    <name type="scientific">Coralloluteibacterium stylophorae</name>
    <dbReference type="NCBI Taxonomy" id="1776034"/>
    <lineage>
        <taxon>Bacteria</taxon>
        <taxon>Pseudomonadati</taxon>
        <taxon>Pseudomonadota</taxon>
        <taxon>Gammaproteobacteria</taxon>
        <taxon>Lysobacterales</taxon>
        <taxon>Lysobacteraceae</taxon>
        <taxon>Coralloluteibacterium</taxon>
    </lineage>
</organism>
<comment type="caution">
    <text evidence="3">The sequence shown here is derived from an EMBL/GenBank/DDBJ whole genome shotgun (WGS) entry which is preliminary data.</text>
</comment>
<sequence>MYRSILVPLLRGEAEAAPLQAACALTAQLGAELRVLVGMDVGRARAFGWEFMPAGPDEASDLAARAGAEALAEDVRRLLEGHRPPCKVVVGDARWASPARQAVEHAQVADLVVMGRPLQPTAGESAAFGMILLESGRPVLVIPSTARTDRRYGTVVLAWTPTREATRALHDALPLLAVARAVHVLTLAEGAAGTARFADVEAASVLPLLARHGVAARHLVEPRGDREAGEAILEHALRIGADLIVAGGHGRSRLAELVFGGATRTLYLQAPIPVLFSH</sequence>
<accession>A0A8J8AZ81</accession>
<gene>
    <name evidence="4" type="ORF">KB893_000290</name>
    <name evidence="3" type="ORF">KB893_13230</name>
</gene>
<dbReference type="SUPFAM" id="SSF52402">
    <property type="entry name" value="Adenine nucleotide alpha hydrolases-like"/>
    <property type="match status" value="2"/>
</dbReference>
<dbReference type="EMBL" id="JAGQFT010000135">
    <property type="protein sequence ID" value="MBR0563469.1"/>
    <property type="molecule type" value="Genomic_DNA"/>
</dbReference>
<feature type="domain" description="UspA" evidence="2">
    <location>
        <begin position="1"/>
        <end position="116"/>
    </location>
</feature>
<dbReference type="Proteomes" id="UP000675747">
    <property type="component" value="Unassembled WGS sequence"/>
</dbReference>
<dbReference type="Gene3D" id="3.40.50.12370">
    <property type="match status" value="1"/>
</dbReference>
<dbReference type="PANTHER" id="PTHR46268">
    <property type="entry name" value="STRESS RESPONSE PROTEIN NHAX"/>
    <property type="match status" value="1"/>
</dbReference>
<evidence type="ECO:0000259" key="2">
    <source>
        <dbReference type="Pfam" id="PF00582"/>
    </source>
</evidence>